<dbReference type="WBParaSite" id="GPLIN_000433100">
    <property type="protein sequence ID" value="GPLIN_000433100"/>
    <property type="gene ID" value="GPLIN_000433100"/>
</dbReference>
<evidence type="ECO:0000313" key="1">
    <source>
        <dbReference type="Proteomes" id="UP000050741"/>
    </source>
</evidence>
<name>A0A183BUP5_GLOPA</name>
<dbReference type="InterPro" id="IPR038538">
    <property type="entry name" value="MTERF_sf"/>
</dbReference>
<proteinExistence type="predicted"/>
<protein>
    <submittedName>
        <fullName evidence="2">Mitochodrial transcription termination factor</fullName>
    </submittedName>
</protein>
<accession>A0A183BUP5</accession>
<organism evidence="1 2">
    <name type="scientific">Globodera pallida</name>
    <name type="common">Potato cyst nematode worm</name>
    <name type="synonym">Heterodera pallida</name>
    <dbReference type="NCBI Taxonomy" id="36090"/>
    <lineage>
        <taxon>Eukaryota</taxon>
        <taxon>Metazoa</taxon>
        <taxon>Ecdysozoa</taxon>
        <taxon>Nematoda</taxon>
        <taxon>Chromadorea</taxon>
        <taxon>Rhabditida</taxon>
        <taxon>Tylenchina</taxon>
        <taxon>Tylenchomorpha</taxon>
        <taxon>Tylenchoidea</taxon>
        <taxon>Heteroderidae</taxon>
        <taxon>Heteroderinae</taxon>
        <taxon>Globodera</taxon>
    </lineage>
</organism>
<dbReference type="Proteomes" id="UP000050741">
    <property type="component" value="Unassembled WGS sequence"/>
</dbReference>
<evidence type="ECO:0000313" key="2">
    <source>
        <dbReference type="WBParaSite" id="GPLIN_000433100"/>
    </source>
</evidence>
<keyword evidence="1" id="KW-1185">Reference proteome</keyword>
<reference evidence="2" key="2">
    <citation type="submission" date="2016-06" db="UniProtKB">
        <authorList>
            <consortium name="WormBaseParasite"/>
        </authorList>
    </citation>
    <scope>IDENTIFICATION</scope>
</reference>
<dbReference type="Gene3D" id="1.25.70.10">
    <property type="entry name" value="Transcription termination factor 3, mitochondrial"/>
    <property type="match status" value="1"/>
</dbReference>
<reference evidence="1" key="1">
    <citation type="submission" date="2014-05" db="EMBL/GenBank/DDBJ databases">
        <title>The genome and life-stage specific transcriptomes of Globodera pallida elucidate key aspects of plant parasitism by a cyst nematode.</title>
        <authorList>
            <person name="Cotton J.A."/>
            <person name="Lilley C.J."/>
            <person name="Jones L.M."/>
            <person name="Kikuchi T."/>
            <person name="Reid A.J."/>
            <person name="Thorpe P."/>
            <person name="Tsai I.J."/>
            <person name="Beasley H."/>
            <person name="Blok V."/>
            <person name="Cock P.J.A."/>
            <person name="Van den Akker S.E."/>
            <person name="Holroyd N."/>
            <person name="Hunt M."/>
            <person name="Mantelin S."/>
            <person name="Naghra H."/>
            <person name="Pain A."/>
            <person name="Palomares-Rius J.E."/>
            <person name="Zarowiecki M."/>
            <person name="Berriman M."/>
            <person name="Jones J.T."/>
            <person name="Urwin P.E."/>
        </authorList>
    </citation>
    <scope>NUCLEOTIDE SEQUENCE [LARGE SCALE GENOMIC DNA]</scope>
    <source>
        <strain evidence="1">Lindley</strain>
    </source>
</reference>
<dbReference type="AlphaFoldDB" id="A0A183BUP5"/>
<sequence length="128" mass="14529">MVFPGINVPGAHPLSFLHYCALDVLGNETRGQPTPYANYSHTIQMLLELGVDLFDVCQAPKIGRALLRLDPVRDVKWKIFWLVKRVGVPEADVGSYLSRNPYFLLQSYDDLKDLDLRKLNSNNIDNNV</sequence>